<name>A0A8S1CJ07_9INSE</name>
<evidence type="ECO:0000256" key="1">
    <source>
        <dbReference type="SAM" id="MobiDB-lite"/>
    </source>
</evidence>
<sequence length="357" mass="42015">MPIPKRWLQYTKYGKQIPGTRFIALKCPLKQAICSNLPEEYWFTPEMVLSEMPSVGMLIDLTNTHRYYSPQALSAVQHVKLMCPGQQVPGSHVVLSFFNAVDSFLRSSIDGLIGVHCTHGVNRTGFFICKYLVGRMGFGPEQAARAFNESRGHQMERWALVRALEVPLEVIDSVLGPEPVDLGLEVQLQRKMNEVREARVRKPGPSCHDDRQPQQWHRDMEEYNPYEIRYGGHQPQQWHGAIYQHFPHESRRRENDRIDRTRHRDRDERRRYGRDSYREIGDRTRDLLYRADGRPPWSRGYHQDSRDYRRVYGNQDWRRERRTRTEIDHSDGKISRGESSSAGVSNDNDYRMYRVLQ</sequence>
<feature type="compositionally biased region" description="Basic and acidic residues" evidence="1">
    <location>
        <begin position="323"/>
        <end position="336"/>
    </location>
</feature>
<dbReference type="Pfam" id="PF00782">
    <property type="entry name" value="DSPc"/>
    <property type="match status" value="1"/>
</dbReference>
<keyword evidence="4" id="KW-1185">Reference proteome</keyword>
<dbReference type="AlphaFoldDB" id="A0A8S1CJ07"/>
<proteinExistence type="predicted"/>
<dbReference type="InterPro" id="IPR000387">
    <property type="entry name" value="Tyr_Pase_dom"/>
</dbReference>
<feature type="compositionally biased region" description="Basic and acidic residues" evidence="1">
    <location>
        <begin position="246"/>
        <end position="271"/>
    </location>
</feature>
<dbReference type="EMBL" id="CADEPI010000044">
    <property type="protein sequence ID" value="CAB3369320.1"/>
    <property type="molecule type" value="Genomic_DNA"/>
</dbReference>
<protein>
    <recommendedName>
        <fullName evidence="2">Tyrosine specific protein phosphatases domain-containing protein</fullName>
    </recommendedName>
</protein>
<dbReference type="GO" id="GO:0004651">
    <property type="term" value="F:polynucleotide 5'-phosphatase activity"/>
    <property type="evidence" value="ECO:0007669"/>
    <property type="project" value="TreeGrafter"/>
</dbReference>
<dbReference type="InterPro" id="IPR029021">
    <property type="entry name" value="Prot-tyrosine_phosphatase-like"/>
</dbReference>
<dbReference type="InterPro" id="IPR051029">
    <property type="entry name" value="mRNA_Capping_Enz/RNA_Phosphat"/>
</dbReference>
<feature type="region of interest" description="Disordered" evidence="1">
    <location>
        <begin position="323"/>
        <end position="357"/>
    </location>
</feature>
<evidence type="ECO:0000313" key="3">
    <source>
        <dbReference type="EMBL" id="CAB3369320.1"/>
    </source>
</evidence>
<feature type="domain" description="Tyrosine specific protein phosphatases" evidence="2">
    <location>
        <begin position="95"/>
        <end position="151"/>
    </location>
</feature>
<comment type="caution">
    <text evidence="3">The sequence shown here is derived from an EMBL/GenBank/DDBJ whole genome shotgun (WGS) entry which is preliminary data.</text>
</comment>
<reference evidence="3 4" key="1">
    <citation type="submission" date="2020-04" db="EMBL/GenBank/DDBJ databases">
        <authorList>
            <person name="Alioto T."/>
            <person name="Alioto T."/>
            <person name="Gomez Garrido J."/>
        </authorList>
    </citation>
    <scope>NUCLEOTIDE SEQUENCE [LARGE SCALE GENOMIC DNA]</scope>
</reference>
<dbReference type="Gene3D" id="3.90.190.10">
    <property type="entry name" value="Protein tyrosine phosphatase superfamily"/>
    <property type="match status" value="1"/>
</dbReference>
<feature type="compositionally biased region" description="Polar residues" evidence="1">
    <location>
        <begin position="337"/>
        <end position="347"/>
    </location>
</feature>
<dbReference type="SUPFAM" id="SSF52799">
    <property type="entry name" value="(Phosphotyrosine protein) phosphatases II"/>
    <property type="match status" value="1"/>
</dbReference>
<accession>A0A8S1CJ07</accession>
<gene>
    <name evidence="3" type="ORF">CLODIP_2_CD05712</name>
</gene>
<dbReference type="OrthoDB" id="200924at2759"/>
<evidence type="ECO:0000259" key="2">
    <source>
        <dbReference type="PROSITE" id="PS50056"/>
    </source>
</evidence>
<dbReference type="PROSITE" id="PS50056">
    <property type="entry name" value="TYR_PHOSPHATASE_2"/>
    <property type="match status" value="1"/>
</dbReference>
<dbReference type="InterPro" id="IPR000340">
    <property type="entry name" value="Dual-sp_phosphatase_cat-dom"/>
</dbReference>
<organism evidence="3 4">
    <name type="scientific">Cloeon dipterum</name>
    <dbReference type="NCBI Taxonomy" id="197152"/>
    <lineage>
        <taxon>Eukaryota</taxon>
        <taxon>Metazoa</taxon>
        <taxon>Ecdysozoa</taxon>
        <taxon>Arthropoda</taxon>
        <taxon>Hexapoda</taxon>
        <taxon>Insecta</taxon>
        <taxon>Pterygota</taxon>
        <taxon>Palaeoptera</taxon>
        <taxon>Ephemeroptera</taxon>
        <taxon>Pisciforma</taxon>
        <taxon>Baetidae</taxon>
        <taxon>Cloeon</taxon>
    </lineage>
</organism>
<dbReference type="PANTHER" id="PTHR10367:SF9">
    <property type="entry name" value="DUAL-SPECIFICITY PHOSPHATASE 11 (RNA_RNP COMPLEX 1-INTERACTING)"/>
    <property type="match status" value="1"/>
</dbReference>
<evidence type="ECO:0000313" key="4">
    <source>
        <dbReference type="Proteomes" id="UP000494165"/>
    </source>
</evidence>
<dbReference type="PANTHER" id="PTHR10367">
    <property type="entry name" value="MRNA-CAPPING ENZYME"/>
    <property type="match status" value="1"/>
</dbReference>
<feature type="region of interest" description="Disordered" evidence="1">
    <location>
        <begin position="245"/>
        <end position="271"/>
    </location>
</feature>
<dbReference type="PROSITE" id="PS00383">
    <property type="entry name" value="TYR_PHOSPHATASE_1"/>
    <property type="match status" value="1"/>
</dbReference>
<dbReference type="InterPro" id="IPR016130">
    <property type="entry name" value="Tyr_Pase_AS"/>
</dbReference>
<feature type="compositionally biased region" description="Basic and acidic residues" evidence="1">
    <location>
        <begin position="348"/>
        <end position="357"/>
    </location>
</feature>
<dbReference type="Proteomes" id="UP000494165">
    <property type="component" value="Unassembled WGS sequence"/>
</dbReference>